<evidence type="ECO:0008006" key="4">
    <source>
        <dbReference type="Google" id="ProtNLM"/>
    </source>
</evidence>
<keyword evidence="3" id="KW-1185">Reference proteome</keyword>
<dbReference type="Proteomes" id="UP000240527">
    <property type="component" value="Chromosome"/>
</dbReference>
<proteinExistence type="predicted"/>
<evidence type="ECO:0000313" key="2">
    <source>
        <dbReference type="EMBL" id="AVQ03999.1"/>
    </source>
</evidence>
<name>A0ABM6TL71_9CAUL</name>
<evidence type="ECO:0000256" key="1">
    <source>
        <dbReference type="SAM" id="Phobius"/>
    </source>
</evidence>
<feature type="transmembrane region" description="Helical" evidence="1">
    <location>
        <begin position="12"/>
        <end position="32"/>
    </location>
</feature>
<reference evidence="2 3" key="1">
    <citation type="journal article" date="2015" name="Biotechnol. Bioeng.">
        <title>Genome sequence and phenotypic characterization of Caulobacter segnis.</title>
        <authorList>
            <person name="Patel S."/>
            <person name="Fletcher B."/>
            <person name="Scott D.C."/>
            <person name="Ely B."/>
        </authorList>
    </citation>
    <scope>NUCLEOTIDE SEQUENCE [LARGE SCALE GENOMIC DNA]</scope>
    <source>
        <strain evidence="2 3">TK0059</strain>
    </source>
</reference>
<keyword evidence="1" id="KW-1133">Transmembrane helix</keyword>
<keyword evidence="1" id="KW-0472">Membrane</keyword>
<dbReference type="EMBL" id="CP027850">
    <property type="protein sequence ID" value="AVQ03999.1"/>
    <property type="molecule type" value="Genomic_DNA"/>
</dbReference>
<protein>
    <recommendedName>
        <fullName evidence="4">ABC transporter permease</fullName>
    </recommendedName>
</protein>
<evidence type="ECO:0000313" key="3">
    <source>
        <dbReference type="Proteomes" id="UP000240527"/>
    </source>
</evidence>
<sequence>MSVLSRSLDMRISWERVAAVVLSVGVWAVVLVGGRHMIHLLRGDLQAFAHLATGGGRFT</sequence>
<keyword evidence="1" id="KW-0812">Transmembrane</keyword>
<accession>A0ABM6TL71</accession>
<gene>
    <name evidence="2" type="ORF">B7G68_20415</name>
</gene>
<organism evidence="2 3">
    <name type="scientific">Caulobacter segnis</name>
    <dbReference type="NCBI Taxonomy" id="88688"/>
    <lineage>
        <taxon>Bacteria</taxon>
        <taxon>Pseudomonadati</taxon>
        <taxon>Pseudomonadota</taxon>
        <taxon>Alphaproteobacteria</taxon>
        <taxon>Caulobacterales</taxon>
        <taxon>Caulobacteraceae</taxon>
        <taxon>Caulobacter</taxon>
    </lineage>
</organism>